<keyword evidence="1" id="KW-0812">Transmembrane</keyword>
<dbReference type="EnsemblMetazoa" id="OVOC8530.1">
    <property type="protein sequence ID" value="OVOC8530.1"/>
    <property type="gene ID" value="WBGene00245339"/>
</dbReference>
<dbReference type="Proteomes" id="UP000024404">
    <property type="component" value="Unassembled WGS sequence"/>
</dbReference>
<protein>
    <submittedName>
        <fullName evidence="2">Uncharacterized protein</fullName>
    </submittedName>
</protein>
<reference evidence="2" key="2">
    <citation type="submission" date="2022-06" db="UniProtKB">
        <authorList>
            <consortium name="EnsemblMetazoa"/>
        </authorList>
    </citation>
    <scope>IDENTIFICATION</scope>
</reference>
<keyword evidence="1" id="KW-1133">Transmembrane helix</keyword>
<feature type="transmembrane region" description="Helical" evidence="1">
    <location>
        <begin position="56"/>
        <end position="80"/>
    </location>
</feature>
<dbReference type="AlphaFoldDB" id="A0A8R1U147"/>
<proteinExistence type="predicted"/>
<reference evidence="3" key="1">
    <citation type="submission" date="2013-10" db="EMBL/GenBank/DDBJ databases">
        <title>Genome sequencing of Onchocerca volvulus.</title>
        <authorList>
            <person name="Cotton J."/>
            <person name="Tsai J."/>
            <person name="Stanley E."/>
            <person name="Tracey A."/>
            <person name="Holroyd N."/>
            <person name="Lustigman S."/>
            <person name="Berriman M."/>
        </authorList>
    </citation>
    <scope>NUCLEOTIDE SEQUENCE</scope>
</reference>
<dbReference type="Gene3D" id="1.10.287.70">
    <property type="match status" value="1"/>
</dbReference>
<accession>A0A8R1U147</accession>
<organism evidence="2 3">
    <name type="scientific">Onchocerca volvulus</name>
    <dbReference type="NCBI Taxonomy" id="6282"/>
    <lineage>
        <taxon>Eukaryota</taxon>
        <taxon>Metazoa</taxon>
        <taxon>Ecdysozoa</taxon>
        <taxon>Nematoda</taxon>
        <taxon>Chromadorea</taxon>
        <taxon>Rhabditida</taxon>
        <taxon>Spirurina</taxon>
        <taxon>Spiruromorpha</taxon>
        <taxon>Filarioidea</taxon>
        <taxon>Onchocercidae</taxon>
        <taxon>Onchocerca</taxon>
    </lineage>
</organism>
<keyword evidence="3" id="KW-1185">Reference proteome</keyword>
<name>A0A8R1U147_ONCVO</name>
<evidence type="ECO:0000256" key="1">
    <source>
        <dbReference type="SAM" id="Phobius"/>
    </source>
</evidence>
<evidence type="ECO:0000313" key="2">
    <source>
        <dbReference type="EnsemblMetazoa" id="OVOC8530.1"/>
    </source>
</evidence>
<dbReference type="EMBL" id="CMVM020000248">
    <property type="status" value="NOT_ANNOTATED_CDS"/>
    <property type="molecule type" value="Genomic_DNA"/>
</dbReference>
<sequence length="128" mass="14609">MRTRKKSIITLLLQESSNPQDDSSEICDQWEIGHSLGINKVLLSPMADWKKYARIFLPHVGLVIFSVLYTVGGALAFYYLERPNEIAVRRESLRDISAQRKLMLDELWVMLNNESVSDGIDNILVNEG</sequence>
<keyword evidence="1" id="KW-0472">Membrane</keyword>
<evidence type="ECO:0000313" key="3">
    <source>
        <dbReference type="Proteomes" id="UP000024404"/>
    </source>
</evidence>